<evidence type="ECO:0000256" key="1">
    <source>
        <dbReference type="SAM" id="MobiDB-lite"/>
    </source>
</evidence>
<protein>
    <recommendedName>
        <fullName evidence="4">Peptidase C-terminal archaeal/bacterial domain-containing protein</fullName>
    </recommendedName>
</protein>
<dbReference type="EMBL" id="CP104003">
    <property type="protein sequence ID" value="UWM54388.1"/>
    <property type="molecule type" value="Genomic_DNA"/>
</dbReference>
<dbReference type="SUPFAM" id="SSF89260">
    <property type="entry name" value="Collagen-binding domain"/>
    <property type="match status" value="1"/>
</dbReference>
<organism evidence="2 3">
    <name type="scientific">Salinirubellus salinus</name>
    <dbReference type="NCBI Taxonomy" id="1364945"/>
    <lineage>
        <taxon>Archaea</taxon>
        <taxon>Methanobacteriati</taxon>
        <taxon>Methanobacteriota</taxon>
        <taxon>Stenosarchaea group</taxon>
        <taxon>Halobacteria</taxon>
        <taxon>Halobacteriales</taxon>
        <taxon>Natronomonadaceae</taxon>
        <taxon>Salinirubellus</taxon>
    </lineage>
</organism>
<evidence type="ECO:0000313" key="2">
    <source>
        <dbReference type="EMBL" id="UWM54388.1"/>
    </source>
</evidence>
<evidence type="ECO:0008006" key="4">
    <source>
        <dbReference type="Google" id="ProtNLM"/>
    </source>
</evidence>
<evidence type="ECO:0000313" key="3">
    <source>
        <dbReference type="Proteomes" id="UP001057580"/>
    </source>
</evidence>
<dbReference type="KEGG" id="ssai:N0B31_20000"/>
<proteinExistence type="predicted"/>
<accession>A0A9E7R2R0</accession>
<feature type="compositionally biased region" description="Low complexity" evidence="1">
    <location>
        <begin position="135"/>
        <end position="153"/>
    </location>
</feature>
<dbReference type="Proteomes" id="UP001057580">
    <property type="component" value="Chromosome"/>
</dbReference>
<feature type="region of interest" description="Disordered" evidence="1">
    <location>
        <begin position="134"/>
        <end position="153"/>
    </location>
</feature>
<gene>
    <name evidence="2" type="ORF">N0B31_20000</name>
</gene>
<dbReference type="RefSeq" id="WP_260593408.1">
    <property type="nucleotide sequence ID" value="NZ_CP104003.1"/>
</dbReference>
<reference evidence="2" key="1">
    <citation type="submission" date="2022-09" db="EMBL/GenBank/DDBJ databases">
        <title>Diverse halophilic archaea isolated from saline environments.</title>
        <authorList>
            <person name="Cui H.-L."/>
        </authorList>
    </citation>
    <scope>NUCLEOTIDE SEQUENCE</scope>
    <source>
        <strain evidence="2">ZS-35-S2</strain>
    </source>
</reference>
<sequence>MVTDESKLAVLDAAVTSLATATETETNDSRPDATLVSLNTEATGELTSGDVDWFGFDVDSETDLTVEVTRDTGDGVAALSLYGPDGFRDQVYVGGDTARVTELVSTTGTYFVALVDLNGGTGSYTLTVTDGTQETATATPTPTATATPTPTATATPIVDDDYGDQDYGFYGFGGTE</sequence>
<dbReference type="Gene3D" id="2.60.120.380">
    <property type="match status" value="1"/>
</dbReference>
<dbReference type="GeneID" id="74944756"/>
<dbReference type="AlphaFoldDB" id="A0A9E7R2R0"/>
<name>A0A9E7R2R0_9EURY</name>
<keyword evidence="3" id="KW-1185">Reference proteome</keyword>